<accession>A0A1H6K0N1</accession>
<evidence type="ECO:0000256" key="1">
    <source>
        <dbReference type="SAM" id="Phobius"/>
    </source>
</evidence>
<dbReference type="STRING" id="1267564.SAMN05192561_12028"/>
<keyword evidence="1" id="KW-0812">Transmembrane</keyword>
<sequence>MTTPALLPIVAAVAAIVVAVARRLSILLIELSGSVPSPVTISAATVGGRAVAFLAVYGLVLATAYLVARGAPDEPALRTDRILAAGSAAALAHLLVAVGLLALIELSQPWIVTGATVVGTSVAAGVRIAVVTVAGLALGARR</sequence>
<proteinExistence type="predicted"/>
<evidence type="ECO:0000313" key="2">
    <source>
        <dbReference type="EMBL" id="SEH64945.1"/>
    </source>
</evidence>
<feature type="transmembrane region" description="Helical" evidence="1">
    <location>
        <begin position="47"/>
        <end position="70"/>
    </location>
</feature>
<protein>
    <submittedName>
        <fullName evidence="2">Uncharacterized protein</fullName>
    </submittedName>
</protein>
<gene>
    <name evidence="2" type="ORF">SAMN05192561_12028</name>
</gene>
<keyword evidence="3" id="KW-1185">Reference proteome</keyword>
<dbReference type="OrthoDB" id="330652at2157"/>
<name>A0A1H6K0N1_9EURY</name>
<evidence type="ECO:0000313" key="3">
    <source>
        <dbReference type="Proteomes" id="UP000199215"/>
    </source>
</evidence>
<keyword evidence="1" id="KW-0472">Membrane</keyword>
<dbReference type="EMBL" id="FNWU01000020">
    <property type="protein sequence ID" value="SEH64945.1"/>
    <property type="molecule type" value="Genomic_DNA"/>
</dbReference>
<feature type="transmembrane region" description="Helical" evidence="1">
    <location>
        <begin position="110"/>
        <end position="138"/>
    </location>
</feature>
<dbReference type="AlphaFoldDB" id="A0A1H6K0N1"/>
<reference evidence="2 3" key="1">
    <citation type="submission" date="2016-10" db="EMBL/GenBank/DDBJ databases">
        <authorList>
            <person name="de Groot N.N."/>
        </authorList>
    </citation>
    <scope>NUCLEOTIDE SEQUENCE [LARGE SCALE GENOMIC DNA]</scope>
    <source>
        <strain evidence="2 3">IBRC-M10418</strain>
    </source>
</reference>
<dbReference type="Proteomes" id="UP000199215">
    <property type="component" value="Unassembled WGS sequence"/>
</dbReference>
<keyword evidence="1" id="KW-1133">Transmembrane helix</keyword>
<dbReference type="RefSeq" id="WP_092817871.1">
    <property type="nucleotide sequence ID" value="NZ_FNWU01000020.1"/>
</dbReference>
<organism evidence="2 3">
    <name type="scientific">Halopenitus malekzadehii</name>
    <dbReference type="NCBI Taxonomy" id="1267564"/>
    <lineage>
        <taxon>Archaea</taxon>
        <taxon>Methanobacteriati</taxon>
        <taxon>Methanobacteriota</taxon>
        <taxon>Stenosarchaea group</taxon>
        <taxon>Halobacteria</taxon>
        <taxon>Halobacteriales</taxon>
        <taxon>Haloferacaceae</taxon>
        <taxon>Halopenitus</taxon>
    </lineage>
</organism>
<feature type="transmembrane region" description="Helical" evidence="1">
    <location>
        <begin position="82"/>
        <end position="104"/>
    </location>
</feature>